<dbReference type="Pfam" id="PF00480">
    <property type="entry name" value="ROK"/>
    <property type="match status" value="1"/>
</dbReference>
<dbReference type="PANTHER" id="PTHR18964">
    <property type="entry name" value="ROK (REPRESSOR, ORF, KINASE) FAMILY"/>
    <property type="match status" value="1"/>
</dbReference>
<accession>A0A2P7PZ61</accession>
<dbReference type="EMBL" id="JYGE01000006">
    <property type="protein sequence ID" value="PSJ30999.1"/>
    <property type="molecule type" value="Genomic_DNA"/>
</dbReference>
<dbReference type="SUPFAM" id="SSF53067">
    <property type="entry name" value="Actin-like ATPase domain"/>
    <property type="match status" value="1"/>
</dbReference>
<dbReference type="CDD" id="cd24068">
    <property type="entry name" value="ASKHA_NBD_ROK_FnNanK-like"/>
    <property type="match status" value="1"/>
</dbReference>
<sequence length="297" mass="32527">MNNFICFDIGATSIKYGILKENGEIIHKSNMDSDARSVGGRGIIEKLIDKINYFKNIYKLSGIAISSHGMIDSKNGIVLHADNHLIPNYSGLNIKSILEKRTNLLCELENDVNCAGLGELWLDDSPSSGLLAMITVGTGIGACLINNGELIRGNTMCAGEIGKTIIPDGRFEDLASTYAMTCSLEKKLARDPESINGKMVFEEIEKGNSLAIEAVDNMIENLAIGISNFCFTFNPAIIFLGGGIMAQESYFKPRIDEKMKKYLPEVIYKGTEIKFAKLKNDAGMIGALKNFKNIHNL</sequence>
<dbReference type="Proteomes" id="UP000241434">
    <property type="component" value="Unassembled WGS sequence"/>
</dbReference>
<organism evidence="2 3">
    <name type="scientific">Peptostreptococcus russellii</name>
    <dbReference type="NCBI Taxonomy" id="215200"/>
    <lineage>
        <taxon>Bacteria</taxon>
        <taxon>Bacillati</taxon>
        <taxon>Bacillota</taxon>
        <taxon>Clostridia</taxon>
        <taxon>Peptostreptococcales</taxon>
        <taxon>Peptostreptococcaceae</taxon>
        <taxon>Peptostreptococcus</taxon>
    </lineage>
</organism>
<evidence type="ECO:0000313" key="2">
    <source>
        <dbReference type="EMBL" id="PSJ30999.1"/>
    </source>
</evidence>
<name>A0A2P7PZ61_9FIRM</name>
<evidence type="ECO:0000313" key="3">
    <source>
        <dbReference type="Proteomes" id="UP000241434"/>
    </source>
</evidence>
<protein>
    <submittedName>
        <fullName evidence="2">ROK family transcriptional regulator</fullName>
    </submittedName>
</protein>
<dbReference type="InterPro" id="IPR000600">
    <property type="entry name" value="ROK"/>
</dbReference>
<dbReference type="InterPro" id="IPR043129">
    <property type="entry name" value="ATPase_NBD"/>
</dbReference>
<evidence type="ECO:0000256" key="1">
    <source>
        <dbReference type="ARBA" id="ARBA00006479"/>
    </source>
</evidence>
<dbReference type="OrthoDB" id="9795247at2"/>
<proteinExistence type="inferred from homology"/>
<dbReference type="AlphaFoldDB" id="A0A2P7PZ61"/>
<dbReference type="PANTHER" id="PTHR18964:SF165">
    <property type="entry name" value="BETA-GLUCOSIDE KINASE"/>
    <property type="match status" value="1"/>
</dbReference>
<gene>
    <name evidence="2" type="ORF">UF10_06660</name>
</gene>
<reference evidence="2" key="1">
    <citation type="thesis" date="2015" institute="Rutgers" country="The State University of New Jersey, 14 College Farm Rd., New Brunswick, NJ, USA">
        <title>Ammonia toxicity in bacteria and its implications for treatment of and resource recovery from highly nitrogenous organic wastes.</title>
        <authorList>
            <person name="Luther A.K."/>
        </authorList>
    </citation>
    <scope>NUCLEOTIDE SEQUENCE</scope>
    <source>
        <strain evidence="2">RT-10B</strain>
    </source>
</reference>
<dbReference type="RefSeq" id="WP_106777054.1">
    <property type="nucleotide sequence ID" value="NZ_JYGE01000006.1"/>
</dbReference>
<keyword evidence="3" id="KW-1185">Reference proteome</keyword>
<comment type="caution">
    <text evidence="2">The sequence shown here is derived from an EMBL/GenBank/DDBJ whole genome shotgun (WGS) entry which is preliminary data.</text>
</comment>
<comment type="similarity">
    <text evidence="1">Belongs to the ROK (NagC/XylR) family.</text>
</comment>
<dbReference type="Gene3D" id="3.30.420.40">
    <property type="match status" value="2"/>
</dbReference>